<dbReference type="EMBL" id="JAFNEN010001036">
    <property type="protein sequence ID" value="KAG8175295.1"/>
    <property type="molecule type" value="Genomic_DNA"/>
</dbReference>
<feature type="domain" description="DDE-1" evidence="1">
    <location>
        <begin position="47"/>
        <end position="128"/>
    </location>
</feature>
<dbReference type="Proteomes" id="UP000827092">
    <property type="component" value="Unassembled WGS sequence"/>
</dbReference>
<organism evidence="2 3">
    <name type="scientific">Oedothorax gibbosus</name>
    <dbReference type="NCBI Taxonomy" id="931172"/>
    <lineage>
        <taxon>Eukaryota</taxon>
        <taxon>Metazoa</taxon>
        <taxon>Ecdysozoa</taxon>
        <taxon>Arthropoda</taxon>
        <taxon>Chelicerata</taxon>
        <taxon>Arachnida</taxon>
        <taxon>Araneae</taxon>
        <taxon>Araneomorphae</taxon>
        <taxon>Entelegynae</taxon>
        <taxon>Araneoidea</taxon>
        <taxon>Linyphiidae</taxon>
        <taxon>Erigoninae</taxon>
        <taxon>Oedothorax</taxon>
    </lineage>
</organism>
<comment type="caution">
    <text evidence="2">The sequence shown here is derived from an EMBL/GenBank/DDBJ whole genome shotgun (WGS) entry which is preliminary data.</text>
</comment>
<gene>
    <name evidence="2" type="ORF">JTE90_008213</name>
</gene>
<name>A0AAV6TV13_9ARAC</name>
<dbReference type="AlphaFoldDB" id="A0AAV6TV13"/>
<proteinExistence type="predicted"/>
<dbReference type="InterPro" id="IPR004875">
    <property type="entry name" value="DDE_SF_endonuclease_dom"/>
</dbReference>
<reference evidence="2 3" key="1">
    <citation type="journal article" date="2022" name="Nat. Ecol. Evol.">
        <title>A masculinizing supergene underlies an exaggerated male reproductive morph in a spider.</title>
        <authorList>
            <person name="Hendrickx F."/>
            <person name="De Corte Z."/>
            <person name="Sonet G."/>
            <person name="Van Belleghem S.M."/>
            <person name="Kostlbacher S."/>
            <person name="Vangestel C."/>
        </authorList>
    </citation>
    <scope>NUCLEOTIDE SEQUENCE [LARGE SCALE GENOMIC DNA]</scope>
    <source>
        <strain evidence="2">W744_W776</strain>
    </source>
</reference>
<protein>
    <recommendedName>
        <fullName evidence="1">DDE-1 domain-containing protein</fullName>
    </recommendedName>
</protein>
<keyword evidence="3" id="KW-1185">Reference proteome</keyword>
<evidence type="ECO:0000259" key="1">
    <source>
        <dbReference type="Pfam" id="PF03184"/>
    </source>
</evidence>
<accession>A0AAV6TV13</accession>
<dbReference type="Pfam" id="PF03184">
    <property type="entry name" value="DDE_1"/>
    <property type="match status" value="1"/>
</dbReference>
<evidence type="ECO:0000313" key="2">
    <source>
        <dbReference type="EMBL" id="KAG8175295.1"/>
    </source>
</evidence>
<evidence type="ECO:0000313" key="3">
    <source>
        <dbReference type="Proteomes" id="UP000827092"/>
    </source>
</evidence>
<dbReference type="GO" id="GO:0003676">
    <property type="term" value="F:nucleic acid binding"/>
    <property type="evidence" value="ECO:0007669"/>
    <property type="project" value="InterPro"/>
</dbReference>
<sequence>MTTADRDNCYNGLLPTINAVGNSRPSFFIFPRVNSKNHILKGIPPEWSNEEIFVEYLQHFIHYVKPSPDEPVVMILDNHGSHISFPAITCAKTFGIMISILQHTSHKMQKLDKTVFRPFESEYSQAADEWTATPAIMERTSPFMM</sequence>